<dbReference type="KEGG" id="laj:A0128_20710"/>
<gene>
    <name evidence="1" type="ORF">A0128_20710</name>
</gene>
<dbReference type="RefSeq" id="WP_069609654.1">
    <property type="nucleotide sequence ID" value="NZ_CP015218.1"/>
</dbReference>
<reference evidence="1 2" key="1">
    <citation type="submission" date="2016-04" db="EMBL/GenBank/DDBJ databases">
        <title>Complete genome seqeunce of Leptospira alstonii serovar Room22.</title>
        <authorList>
            <person name="Nally J.E."/>
            <person name="Bayles D.O."/>
            <person name="Hurley D."/>
            <person name="Fanning S."/>
            <person name="McMahon B.J."/>
            <person name="Arent Z."/>
        </authorList>
    </citation>
    <scope>NUCLEOTIDE SEQUENCE [LARGE SCALE GENOMIC DNA]</scope>
    <source>
        <strain evidence="1 2">GWTS #1</strain>
    </source>
</reference>
<evidence type="ECO:0000313" key="2">
    <source>
        <dbReference type="Proteomes" id="UP000094197"/>
    </source>
</evidence>
<protein>
    <submittedName>
        <fullName evidence="1">Uncharacterized protein</fullName>
    </submittedName>
</protein>
<sequence length="109" mass="12132">MKPAVPNHSSVHNHGPVYSETRKATEEFSFHPTLISWLAGPLHLSGNEVLKLTEIGCTDNSCPVIETCLEVFDSKENPEAKTMIRFGRAKHLISKMDLAFSLKKQGILE</sequence>
<dbReference type="EMBL" id="CP015218">
    <property type="protein sequence ID" value="AOP36436.1"/>
    <property type="molecule type" value="Genomic_DNA"/>
</dbReference>
<dbReference type="AlphaFoldDB" id="A0A1D7V3M5"/>
<dbReference type="OrthoDB" id="332703at2"/>
<name>A0A1D7V3M5_9LEPT</name>
<keyword evidence="2" id="KW-1185">Reference proteome</keyword>
<dbReference type="Proteomes" id="UP000094197">
    <property type="component" value="Chromosome 2"/>
</dbReference>
<organism evidence="1 2">
    <name type="scientific">Leptospira tipperaryensis</name>
    <dbReference type="NCBI Taxonomy" id="2564040"/>
    <lineage>
        <taxon>Bacteria</taxon>
        <taxon>Pseudomonadati</taxon>
        <taxon>Spirochaetota</taxon>
        <taxon>Spirochaetia</taxon>
        <taxon>Leptospirales</taxon>
        <taxon>Leptospiraceae</taxon>
        <taxon>Leptospira</taxon>
    </lineage>
</organism>
<accession>A0A1D7V3M5</accession>
<evidence type="ECO:0000313" key="1">
    <source>
        <dbReference type="EMBL" id="AOP36436.1"/>
    </source>
</evidence>
<proteinExistence type="predicted"/>